<feature type="domain" description="Integrase catalytic" evidence="2">
    <location>
        <begin position="84"/>
        <end position="254"/>
    </location>
</feature>
<name>A0AAD9QKD7_ACRCE</name>
<feature type="compositionally biased region" description="Basic residues" evidence="1">
    <location>
        <begin position="272"/>
        <end position="281"/>
    </location>
</feature>
<organism evidence="3 4">
    <name type="scientific">Acropora cervicornis</name>
    <name type="common">Staghorn coral</name>
    <dbReference type="NCBI Taxonomy" id="6130"/>
    <lineage>
        <taxon>Eukaryota</taxon>
        <taxon>Metazoa</taxon>
        <taxon>Cnidaria</taxon>
        <taxon>Anthozoa</taxon>
        <taxon>Hexacorallia</taxon>
        <taxon>Scleractinia</taxon>
        <taxon>Astrocoeniina</taxon>
        <taxon>Acroporidae</taxon>
        <taxon>Acropora</taxon>
    </lineage>
</organism>
<evidence type="ECO:0000313" key="4">
    <source>
        <dbReference type="Proteomes" id="UP001249851"/>
    </source>
</evidence>
<reference evidence="3" key="1">
    <citation type="journal article" date="2023" name="G3 (Bethesda)">
        <title>Whole genome assembly and annotation of the endangered Caribbean coral Acropora cervicornis.</title>
        <authorList>
            <person name="Selwyn J.D."/>
            <person name="Vollmer S.V."/>
        </authorList>
    </citation>
    <scope>NUCLEOTIDE SEQUENCE</scope>
    <source>
        <strain evidence="3">K2</strain>
    </source>
</reference>
<keyword evidence="4" id="KW-1185">Reference proteome</keyword>
<dbReference type="PROSITE" id="PS50994">
    <property type="entry name" value="INTEGRASE"/>
    <property type="match status" value="1"/>
</dbReference>
<feature type="compositionally biased region" description="Basic and acidic residues" evidence="1">
    <location>
        <begin position="260"/>
        <end position="271"/>
    </location>
</feature>
<accession>A0AAD9QKD7</accession>
<dbReference type="PANTHER" id="PTHR37984:SF5">
    <property type="entry name" value="PROTEIN NYNRIN-LIKE"/>
    <property type="match status" value="1"/>
</dbReference>
<dbReference type="AlphaFoldDB" id="A0AAD9QKD7"/>
<dbReference type="InterPro" id="IPR036397">
    <property type="entry name" value="RNaseH_sf"/>
</dbReference>
<dbReference type="SUPFAM" id="SSF53098">
    <property type="entry name" value="Ribonuclease H-like"/>
    <property type="match status" value="1"/>
</dbReference>
<dbReference type="GO" id="GO:0003676">
    <property type="term" value="F:nucleic acid binding"/>
    <property type="evidence" value="ECO:0007669"/>
    <property type="project" value="InterPro"/>
</dbReference>
<dbReference type="Pfam" id="PF00665">
    <property type="entry name" value="rve"/>
    <property type="match status" value="1"/>
</dbReference>
<evidence type="ECO:0000256" key="1">
    <source>
        <dbReference type="SAM" id="MobiDB-lite"/>
    </source>
</evidence>
<dbReference type="InterPro" id="IPR050951">
    <property type="entry name" value="Retrovirus_Pol_polyprotein"/>
</dbReference>
<comment type="caution">
    <text evidence="3">The sequence shown here is derived from an EMBL/GenBank/DDBJ whole genome shotgun (WGS) entry which is preliminary data.</text>
</comment>
<dbReference type="Gene3D" id="3.30.420.10">
    <property type="entry name" value="Ribonuclease H-like superfamily/Ribonuclease H"/>
    <property type="match status" value="1"/>
</dbReference>
<feature type="region of interest" description="Disordered" evidence="1">
    <location>
        <begin position="260"/>
        <end position="281"/>
    </location>
</feature>
<dbReference type="InterPro" id="IPR001584">
    <property type="entry name" value="Integrase_cat-core"/>
</dbReference>
<evidence type="ECO:0000313" key="3">
    <source>
        <dbReference type="EMBL" id="KAK2562521.1"/>
    </source>
</evidence>
<dbReference type="PANTHER" id="PTHR37984">
    <property type="entry name" value="PROTEIN CBG26694"/>
    <property type="match status" value="1"/>
</dbReference>
<proteinExistence type="predicted"/>
<dbReference type="InterPro" id="IPR012337">
    <property type="entry name" value="RNaseH-like_sf"/>
</dbReference>
<reference evidence="3" key="2">
    <citation type="journal article" date="2023" name="Science">
        <title>Genomic signatures of disease resistance in endangered staghorn corals.</title>
        <authorList>
            <person name="Vollmer S.V."/>
            <person name="Selwyn J.D."/>
            <person name="Despard B.A."/>
            <person name="Roesel C.L."/>
        </authorList>
    </citation>
    <scope>NUCLEOTIDE SEQUENCE</scope>
    <source>
        <strain evidence="3">K2</strain>
    </source>
</reference>
<evidence type="ECO:0000259" key="2">
    <source>
        <dbReference type="PROSITE" id="PS50994"/>
    </source>
</evidence>
<gene>
    <name evidence="3" type="ORF">P5673_014191</name>
</gene>
<sequence length="281" mass="32760">MNHWRLTTEGKVTTSDNKLIVPKRDIYNVLCEAHSAIAHRGRNKTERYIRQSYAGISHEIISLFVSLCKLHQQQKSVTNHWKKPITNPIRANQFLAHVQVDLIDFHNLPCECQSRHIWALHIVDHFSKYSWLFALKRKQTEEVAVTLANLFWLFGFPSILHSDNGKEFKSKTMSELCRKHKIKQVHGAPRTPSTQGLVERNNRTVKENILNILKERDESLRKWCAVLGEAAYKKNITLHRAINKVPYEVVFGVLPRKEMPEGTEDHTDLQPKKKKMHPPWL</sequence>
<dbReference type="GO" id="GO:0015074">
    <property type="term" value="P:DNA integration"/>
    <property type="evidence" value="ECO:0007669"/>
    <property type="project" value="InterPro"/>
</dbReference>
<protein>
    <submittedName>
        <fullName evidence="3">SCAN domain-containing protein 3</fullName>
    </submittedName>
</protein>
<dbReference type="EMBL" id="JARQWQ010000028">
    <property type="protein sequence ID" value="KAK2562521.1"/>
    <property type="molecule type" value="Genomic_DNA"/>
</dbReference>
<dbReference type="Proteomes" id="UP001249851">
    <property type="component" value="Unassembled WGS sequence"/>
</dbReference>